<evidence type="ECO:0000259" key="1">
    <source>
        <dbReference type="Pfam" id="PF08818"/>
    </source>
</evidence>
<proteinExistence type="predicted"/>
<keyword evidence="3" id="KW-1185">Reference proteome</keyword>
<dbReference type="Gene3D" id="3.90.1150.200">
    <property type="match status" value="1"/>
</dbReference>
<comment type="caution">
    <text evidence="2">The sequence shown here is derived from an EMBL/GenBank/DDBJ whole genome shotgun (WGS) entry which is preliminary data.</text>
</comment>
<dbReference type="Pfam" id="PF08818">
    <property type="entry name" value="DUF1801"/>
    <property type="match status" value="1"/>
</dbReference>
<reference evidence="2 3" key="2">
    <citation type="submission" date="2019-09" db="EMBL/GenBank/DDBJ databases">
        <authorList>
            <person name="Jin C."/>
        </authorList>
    </citation>
    <scope>NUCLEOTIDE SEQUENCE [LARGE SCALE GENOMIC DNA]</scope>
    <source>
        <strain evidence="2 3">BN140078</strain>
    </source>
</reference>
<reference evidence="2 3" key="1">
    <citation type="submission" date="2019-09" db="EMBL/GenBank/DDBJ databases">
        <title>Chitinophaga ginsengihumi sp. nov., isolated from soil of ginseng rhizosphere.</title>
        <authorList>
            <person name="Lee J."/>
        </authorList>
    </citation>
    <scope>NUCLEOTIDE SEQUENCE [LARGE SCALE GENOMIC DNA]</scope>
    <source>
        <strain evidence="2 3">BN140078</strain>
    </source>
</reference>
<evidence type="ECO:0000313" key="2">
    <source>
        <dbReference type="EMBL" id="KAA2239442.1"/>
    </source>
</evidence>
<dbReference type="SUPFAM" id="SSF159888">
    <property type="entry name" value="YdhG-like"/>
    <property type="match status" value="1"/>
</dbReference>
<accession>A0A5B2VMB6</accession>
<protein>
    <submittedName>
        <fullName evidence="2">DUF1801 domain-containing protein</fullName>
    </submittedName>
</protein>
<evidence type="ECO:0000313" key="3">
    <source>
        <dbReference type="Proteomes" id="UP000324611"/>
    </source>
</evidence>
<name>A0A5B2VMB6_9BACT</name>
<dbReference type="AlphaFoldDB" id="A0A5B2VMB6"/>
<organism evidence="2 3">
    <name type="scientific">Chitinophaga agrisoli</name>
    <dbReference type="NCBI Taxonomy" id="2607653"/>
    <lineage>
        <taxon>Bacteria</taxon>
        <taxon>Pseudomonadati</taxon>
        <taxon>Bacteroidota</taxon>
        <taxon>Chitinophagia</taxon>
        <taxon>Chitinophagales</taxon>
        <taxon>Chitinophagaceae</taxon>
        <taxon>Chitinophaga</taxon>
    </lineage>
</organism>
<gene>
    <name evidence="2" type="ORF">F0L74_24895</name>
</gene>
<sequence>MKAVAPRSVDEYIAQQPPAFQPQLEKLRAIIRSVAPDAEEGISYQVPCFRHHYMLVGIGVNKKYCSLYVMSPSLVKAMKGELEKVQVSGATLHFLPDQALPTALIKKIVKARMQENVAKAKK</sequence>
<feature type="domain" description="YdhG-like" evidence="1">
    <location>
        <begin position="21"/>
        <end position="113"/>
    </location>
</feature>
<dbReference type="RefSeq" id="WP_149840621.1">
    <property type="nucleotide sequence ID" value="NZ_VUOC01000004.1"/>
</dbReference>
<dbReference type="EMBL" id="VUOC01000004">
    <property type="protein sequence ID" value="KAA2239442.1"/>
    <property type="molecule type" value="Genomic_DNA"/>
</dbReference>
<dbReference type="Proteomes" id="UP000324611">
    <property type="component" value="Unassembled WGS sequence"/>
</dbReference>
<dbReference type="InterPro" id="IPR014922">
    <property type="entry name" value="YdhG-like"/>
</dbReference>